<sequence>MTTDKYLSQISRIDHAIANKLEEIKRLSDMATSISISPKEVDVQSSGNPDKMGGAVSKIVDLQNEIQTLVDELVDKRRIIISQIDSMDNTDVYIVLSSHYVNGKDWNLISVEMKYSYRNIMKLRKRALQEFERRYGQLYSGKSA</sequence>
<dbReference type="EMBL" id="CYXV01000014">
    <property type="protein sequence ID" value="CUN13575.1"/>
    <property type="molecule type" value="Genomic_DNA"/>
</dbReference>
<gene>
    <name evidence="1" type="ORF">ERS852420_02937</name>
</gene>
<reference evidence="1 2" key="1">
    <citation type="submission" date="2015-09" db="EMBL/GenBank/DDBJ databases">
        <authorList>
            <consortium name="Pathogen Informatics"/>
        </authorList>
    </citation>
    <scope>NUCLEOTIDE SEQUENCE [LARGE SCALE GENOMIC DNA]</scope>
    <source>
        <strain evidence="1 2">2789STDY5608863</strain>
    </source>
</reference>
<evidence type="ECO:0008006" key="3">
    <source>
        <dbReference type="Google" id="ProtNLM"/>
    </source>
</evidence>
<evidence type="ECO:0000313" key="1">
    <source>
        <dbReference type="EMBL" id="CUN13575.1"/>
    </source>
</evidence>
<dbReference type="Proteomes" id="UP000095495">
    <property type="component" value="Unassembled WGS sequence"/>
</dbReference>
<name>A0A173UHN6_9FIRM</name>
<organism evidence="1 2">
    <name type="scientific">Roseburia faecis</name>
    <dbReference type="NCBI Taxonomy" id="301302"/>
    <lineage>
        <taxon>Bacteria</taxon>
        <taxon>Bacillati</taxon>
        <taxon>Bacillota</taxon>
        <taxon>Clostridia</taxon>
        <taxon>Lachnospirales</taxon>
        <taxon>Lachnospiraceae</taxon>
        <taxon>Roseburia</taxon>
    </lineage>
</organism>
<protein>
    <recommendedName>
        <fullName evidence="3">Phage transcriptional regulator, RinA family</fullName>
    </recommendedName>
</protein>
<dbReference type="RefSeq" id="WP_055263780.1">
    <property type="nucleotide sequence ID" value="NZ_CYXV01000014.1"/>
</dbReference>
<proteinExistence type="predicted"/>
<evidence type="ECO:0000313" key="2">
    <source>
        <dbReference type="Proteomes" id="UP000095495"/>
    </source>
</evidence>
<accession>A0A173UHN6</accession>
<dbReference type="AlphaFoldDB" id="A0A173UHN6"/>